<keyword evidence="6" id="KW-1185">Reference proteome</keyword>
<gene>
    <name evidence="5" type="ORF">A4A49_33369</name>
</gene>
<dbReference type="PANTHER" id="PTHR33191:SF51">
    <property type="entry name" value="RIPENING-RELATED PROTEIN 1"/>
    <property type="match status" value="1"/>
</dbReference>
<comment type="similarity">
    <text evidence="2">Belongs to the kiwellin family.</text>
</comment>
<dbReference type="Gramene" id="OIT21763">
    <property type="protein sequence ID" value="OIT21763"/>
    <property type="gene ID" value="A4A49_33369"/>
</dbReference>
<dbReference type="SMR" id="A0A1J6KG28"/>
<evidence type="ECO:0000313" key="6">
    <source>
        <dbReference type="Proteomes" id="UP000187609"/>
    </source>
</evidence>
<dbReference type="Gene3D" id="2.40.40.10">
    <property type="entry name" value="RlpA-like domain"/>
    <property type="match status" value="1"/>
</dbReference>
<accession>A0A1J6KG28</accession>
<dbReference type="CDD" id="cd22270">
    <property type="entry name" value="DPBB_kiwellin-like"/>
    <property type="match status" value="1"/>
</dbReference>
<organism evidence="5 6">
    <name type="scientific">Nicotiana attenuata</name>
    <name type="common">Coyote tobacco</name>
    <dbReference type="NCBI Taxonomy" id="49451"/>
    <lineage>
        <taxon>Eukaryota</taxon>
        <taxon>Viridiplantae</taxon>
        <taxon>Streptophyta</taxon>
        <taxon>Embryophyta</taxon>
        <taxon>Tracheophyta</taxon>
        <taxon>Spermatophyta</taxon>
        <taxon>Magnoliopsida</taxon>
        <taxon>eudicotyledons</taxon>
        <taxon>Gunneridae</taxon>
        <taxon>Pentapetalae</taxon>
        <taxon>asterids</taxon>
        <taxon>lamiids</taxon>
        <taxon>Solanales</taxon>
        <taxon>Solanaceae</taxon>
        <taxon>Nicotianoideae</taxon>
        <taxon>Nicotianeae</taxon>
        <taxon>Nicotiana</taxon>
    </lineage>
</organism>
<evidence type="ECO:0000256" key="1">
    <source>
        <dbReference type="ARBA" id="ARBA00004613"/>
    </source>
</evidence>
<sequence length="111" mass="12155">MAVLTINSLQKGGGKSSKCDNKYHSDNTPVVALSTGWFNGEKRCMKNITIYGNGREADAMVVDDCDSTMGCDNHHDCDNNIVDASKAVWKALIVPKKQWGQLDVFWSDATA</sequence>
<dbReference type="OMA" id="RHHITIN"/>
<dbReference type="Pfam" id="PF24300">
    <property type="entry name" value="KWL1"/>
    <property type="match status" value="1"/>
</dbReference>
<dbReference type="Proteomes" id="UP000187609">
    <property type="component" value="Unassembled WGS sequence"/>
</dbReference>
<keyword evidence="4" id="KW-0732">Signal</keyword>
<dbReference type="STRING" id="49451.A0A1J6KG28"/>
<keyword evidence="3" id="KW-0964">Secreted</keyword>
<dbReference type="GO" id="GO:0005576">
    <property type="term" value="C:extracellular region"/>
    <property type="evidence" value="ECO:0007669"/>
    <property type="project" value="UniProtKB-SubCell"/>
</dbReference>
<evidence type="ECO:0000256" key="2">
    <source>
        <dbReference type="ARBA" id="ARBA00005592"/>
    </source>
</evidence>
<dbReference type="PANTHER" id="PTHR33191">
    <property type="entry name" value="RIPENING-RELATED PROTEIN 2-RELATED"/>
    <property type="match status" value="1"/>
</dbReference>
<comment type="subcellular location">
    <subcellularLocation>
        <location evidence="1">Secreted</location>
    </subcellularLocation>
</comment>
<dbReference type="SUPFAM" id="SSF50685">
    <property type="entry name" value="Barwin-like endoglucanases"/>
    <property type="match status" value="1"/>
</dbReference>
<dbReference type="InterPro" id="IPR039271">
    <property type="entry name" value="Kiwellin-like"/>
</dbReference>
<proteinExistence type="inferred from homology"/>
<name>A0A1J6KG28_NICAT</name>
<reference evidence="5" key="1">
    <citation type="submission" date="2016-11" db="EMBL/GenBank/DDBJ databases">
        <title>The genome of Nicotiana attenuata.</title>
        <authorList>
            <person name="Xu S."/>
            <person name="Brockmoeller T."/>
            <person name="Gaquerel E."/>
            <person name="Navarro A."/>
            <person name="Kuhl H."/>
            <person name="Gase K."/>
            <person name="Ling Z."/>
            <person name="Zhou W."/>
            <person name="Kreitzer C."/>
            <person name="Stanke M."/>
            <person name="Tang H."/>
            <person name="Lyons E."/>
            <person name="Pandey P."/>
            <person name="Pandey S.P."/>
            <person name="Timmermann B."/>
            <person name="Baldwin I.T."/>
        </authorList>
    </citation>
    <scope>NUCLEOTIDE SEQUENCE [LARGE SCALE GENOMIC DNA]</scope>
    <source>
        <strain evidence="5">UT</strain>
    </source>
</reference>
<evidence type="ECO:0000256" key="4">
    <source>
        <dbReference type="ARBA" id="ARBA00022729"/>
    </source>
</evidence>
<protein>
    <submittedName>
        <fullName evidence="5">Ripening-related protein 2</fullName>
    </submittedName>
</protein>
<dbReference type="InterPro" id="IPR036908">
    <property type="entry name" value="RlpA-like_sf"/>
</dbReference>
<comment type="caution">
    <text evidence="5">The sequence shown here is derived from an EMBL/GenBank/DDBJ whole genome shotgun (WGS) entry which is preliminary data.</text>
</comment>
<dbReference type="AlphaFoldDB" id="A0A1J6KG28"/>
<dbReference type="EMBL" id="MJEQ01004121">
    <property type="protein sequence ID" value="OIT21763.1"/>
    <property type="molecule type" value="Genomic_DNA"/>
</dbReference>
<evidence type="ECO:0000313" key="5">
    <source>
        <dbReference type="EMBL" id="OIT21763.1"/>
    </source>
</evidence>
<evidence type="ECO:0000256" key="3">
    <source>
        <dbReference type="ARBA" id="ARBA00022525"/>
    </source>
</evidence>